<dbReference type="Pfam" id="PF08534">
    <property type="entry name" value="Redoxin"/>
    <property type="match status" value="1"/>
</dbReference>
<dbReference type="Gene3D" id="3.40.30.10">
    <property type="entry name" value="Glutaredoxin"/>
    <property type="match status" value="1"/>
</dbReference>
<dbReference type="InterPro" id="IPR013766">
    <property type="entry name" value="Thioredoxin_domain"/>
</dbReference>
<keyword evidence="4" id="KW-1185">Reference proteome</keyword>
<evidence type="ECO:0000256" key="1">
    <source>
        <dbReference type="SAM" id="SignalP"/>
    </source>
</evidence>
<protein>
    <submittedName>
        <fullName evidence="3">Peroxiredoxin</fullName>
    </submittedName>
</protein>
<dbReference type="CDD" id="cd02966">
    <property type="entry name" value="TlpA_like_family"/>
    <property type="match status" value="1"/>
</dbReference>
<dbReference type="SUPFAM" id="SSF52833">
    <property type="entry name" value="Thioredoxin-like"/>
    <property type="match status" value="1"/>
</dbReference>
<dbReference type="InterPro" id="IPR013740">
    <property type="entry name" value="Redoxin"/>
</dbReference>
<dbReference type="OrthoDB" id="616241at2"/>
<dbReference type="STRING" id="413434.SAMN04488132_11048"/>
<name>A0A1T4R183_9BACT</name>
<dbReference type="PANTHER" id="PTHR42852:SF17">
    <property type="entry name" value="THIOREDOXIN-LIKE PROTEIN HI_1115"/>
    <property type="match status" value="1"/>
</dbReference>
<dbReference type="RefSeq" id="WP_078832299.1">
    <property type="nucleotide sequence ID" value="NZ_FUWH01000010.1"/>
</dbReference>
<accession>A0A1T4R183</accession>
<proteinExistence type="predicted"/>
<reference evidence="3 4" key="1">
    <citation type="submission" date="2017-02" db="EMBL/GenBank/DDBJ databases">
        <authorList>
            <person name="Peterson S.W."/>
        </authorList>
    </citation>
    <scope>NUCLEOTIDE SEQUENCE [LARGE SCALE GENOMIC DNA]</scope>
    <source>
        <strain evidence="3 4">DSM 22335</strain>
    </source>
</reference>
<keyword evidence="1" id="KW-0732">Signal</keyword>
<gene>
    <name evidence="3" type="ORF">SAMN04488132_11048</name>
</gene>
<feature type="signal peptide" evidence="1">
    <location>
        <begin position="1"/>
        <end position="24"/>
    </location>
</feature>
<evidence type="ECO:0000259" key="2">
    <source>
        <dbReference type="PROSITE" id="PS51352"/>
    </source>
</evidence>
<feature type="domain" description="Thioredoxin" evidence="2">
    <location>
        <begin position="252"/>
        <end position="408"/>
    </location>
</feature>
<dbReference type="GO" id="GO:0016491">
    <property type="term" value="F:oxidoreductase activity"/>
    <property type="evidence" value="ECO:0007669"/>
    <property type="project" value="InterPro"/>
</dbReference>
<dbReference type="AlphaFoldDB" id="A0A1T4R183"/>
<dbReference type="PANTHER" id="PTHR42852">
    <property type="entry name" value="THIOL:DISULFIDE INTERCHANGE PROTEIN DSBE"/>
    <property type="match status" value="1"/>
</dbReference>
<sequence length="417" mass="45745">MKFVRQPFLLFISVMALFASGSKAGVYDPSTLSTVLPGKWRGVFHLRPGVEVPFNFEIRPSGKALEVYLVNGDEKFATGNLNISGDSAFIPLSLFDNELAFAVDGNRLTGVLRRVDKRGSGTLFEAAKGGNFRFIETGTLPVKDISGRYDVVFQQAGGKEEKAVGIFRQEGNRLQATFLRVTGDSRYLDGMIEGRDIALSSFIGSGPVYYKATVQEDGSIKGEIVTARGGQPFVAALNDKASLPDAYTLTRLKKETSSLQFSFPDAKGDLVSTADQRFAGKVLVVTIGGTWCPNCMDEAAFLAPWYEKNRSRGVEVVALQYERDTSRGNVKKVFDRFSRRYNLKYPLLLGGVADKKAVTASLPALDNFLSFPTTLFIDRKGQVRKIHTGFSGPATGAEYGKFIHEFNDTVNELLAEK</sequence>
<organism evidence="3 4">
    <name type="scientific">Sediminibacterium ginsengisoli</name>
    <dbReference type="NCBI Taxonomy" id="413434"/>
    <lineage>
        <taxon>Bacteria</taxon>
        <taxon>Pseudomonadati</taxon>
        <taxon>Bacteroidota</taxon>
        <taxon>Chitinophagia</taxon>
        <taxon>Chitinophagales</taxon>
        <taxon>Chitinophagaceae</taxon>
        <taxon>Sediminibacterium</taxon>
    </lineage>
</organism>
<evidence type="ECO:0000313" key="3">
    <source>
        <dbReference type="EMBL" id="SKA09647.1"/>
    </source>
</evidence>
<dbReference type="InterPro" id="IPR036249">
    <property type="entry name" value="Thioredoxin-like_sf"/>
</dbReference>
<feature type="chain" id="PRO_5012910860" evidence="1">
    <location>
        <begin position="25"/>
        <end position="417"/>
    </location>
</feature>
<evidence type="ECO:0000313" key="4">
    <source>
        <dbReference type="Proteomes" id="UP000190888"/>
    </source>
</evidence>
<dbReference type="EMBL" id="FUWH01000010">
    <property type="protein sequence ID" value="SKA09647.1"/>
    <property type="molecule type" value="Genomic_DNA"/>
</dbReference>
<dbReference type="InterPro" id="IPR050553">
    <property type="entry name" value="Thioredoxin_ResA/DsbE_sf"/>
</dbReference>
<dbReference type="PROSITE" id="PS51352">
    <property type="entry name" value="THIOREDOXIN_2"/>
    <property type="match status" value="1"/>
</dbReference>
<dbReference type="Proteomes" id="UP000190888">
    <property type="component" value="Unassembled WGS sequence"/>
</dbReference>